<proteinExistence type="predicted"/>
<dbReference type="STRING" id="1235802.C823_01455"/>
<evidence type="ECO:0000313" key="1">
    <source>
        <dbReference type="EMBL" id="EMZ33037.1"/>
    </source>
</evidence>
<dbReference type="EMBL" id="AQFT01000041">
    <property type="protein sequence ID" value="EMZ33037.1"/>
    <property type="molecule type" value="Genomic_DNA"/>
</dbReference>
<reference evidence="1 2" key="1">
    <citation type="journal article" date="2014" name="Genome Announc.">
        <title>Draft genome sequences of the altered schaedler flora, a defined bacterial community from gnotobiotic mice.</title>
        <authorList>
            <person name="Wannemuehler M.J."/>
            <person name="Overstreet A.M."/>
            <person name="Ward D.V."/>
            <person name="Phillips G.J."/>
        </authorList>
    </citation>
    <scope>NUCLEOTIDE SEQUENCE [LARGE SCALE GENOMIC DNA]</scope>
    <source>
        <strain evidence="1 2">ASF492</strain>
    </source>
</reference>
<evidence type="ECO:0000313" key="2">
    <source>
        <dbReference type="Proteomes" id="UP000012589"/>
    </source>
</evidence>
<accession>N2AUV2</accession>
<dbReference type="OrthoDB" id="2080483at2"/>
<dbReference type="Proteomes" id="UP000012589">
    <property type="component" value="Unassembled WGS sequence"/>
</dbReference>
<dbReference type="eggNOG" id="ENOG50321F8">
    <property type="taxonomic scope" value="Bacteria"/>
</dbReference>
<dbReference type="HOGENOM" id="CLU_1445641_0_0_9"/>
<keyword evidence="2" id="KW-1185">Reference proteome</keyword>
<organism evidence="1 2">
    <name type="scientific">Eubacterium plexicaudatum ASF492</name>
    <dbReference type="NCBI Taxonomy" id="1235802"/>
    <lineage>
        <taxon>Bacteria</taxon>
        <taxon>Bacillati</taxon>
        <taxon>Bacillota</taxon>
        <taxon>Clostridia</taxon>
        <taxon>Eubacteriales</taxon>
        <taxon>Eubacteriaceae</taxon>
        <taxon>Eubacterium</taxon>
    </lineage>
</organism>
<comment type="caution">
    <text evidence="1">The sequence shown here is derived from an EMBL/GenBank/DDBJ whole genome shotgun (WGS) entry which is preliminary data.</text>
</comment>
<dbReference type="PATRIC" id="fig|1235802.3.peg.1547"/>
<name>N2AUV2_9FIRM</name>
<dbReference type="AlphaFoldDB" id="N2AUV2"/>
<protein>
    <submittedName>
        <fullName evidence="1">Uncharacterized protein</fullName>
    </submittedName>
</protein>
<sequence>MSGLCDLVEIVENNMECVVLKVKENAGMALVCLGCFDGDETMMRLTKGEINAFTVFRKGREPLSWESGAEAGMLEQMRGKLISCCIADGFGIYTGGDFMLRRAALDIKSRDSLHGRQESYCLSWFDDGGLVCVERNERCVFLEGLAEAEAYVGKIIYTEHESGIFHSETGCCCKCISGRRR</sequence>
<gene>
    <name evidence="1" type="ORF">C823_01455</name>
</gene>